<organism evidence="6 7">
    <name type="scientific">Bifidobacterium primatium</name>
    <dbReference type="NCBI Taxonomy" id="2045438"/>
    <lineage>
        <taxon>Bacteria</taxon>
        <taxon>Bacillati</taxon>
        <taxon>Actinomycetota</taxon>
        <taxon>Actinomycetes</taxon>
        <taxon>Bifidobacteriales</taxon>
        <taxon>Bifidobacteriaceae</taxon>
        <taxon>Bifidobacterium</taxon>
    </lineage>
</organism>
<dbReference type="OrthoDB" id="9802525at2"/>
<reference evidence="6 7" key="1">
    <citation type="submission" date="2017-10" db="EMBL/GenBank/DDBJ databases">
        <title>Draft genome sequences of strains TRE 1, TRE 9, TRE H and TRI 7, isolated from tamarins, belonging to four potential novel Bifidobacterium species.</title>
        <authorList>
            <person name="Mattarelli P."/>
            <person name="Modesto M."/>
            <person name="Puglisi E."/>
            <person name="Morelli L."/>
            <person name="Spezio C."/>
            <person name="Bonetti A."/>
            <person name="Sandri C."/>
        </authorList>
    </citation>
    <scope>NUCLEOTIDE SEQUENCE [LARGE SCALE GENOMIC DNA]</scope>
    <source>
        <strain evidence="7">TRE1</strain>
    </source>
</reference>
<dbReference type="InterPro" id="IPR028098">
    <property type="entry name" value="Glyco_trans_4-like_N"/>
</dbReference>
<comment type="caution">
    <text evidence="6">The sequence shown here is derived from an EMBL/GenBank/DDBJ whole genome shotgun (WGS) entry which is preliminary data.</text>
</comment>
<dbReference type="Gene3D" id="3.40.50.2000">
    <property type="entry name" value="Glycogen Phosphorylase B"/>
    <property type="match status" value="2"/>
</dbReference>
<dbReference type="InterPro" id="IPR001296">
    <property type="entry name" value="Glyco_trans_1"/>
</dbReference>
<name>A0A2M9HAL7_9BIFI</name>
<keyword evidence="7" id="KW-1185">Reference proteome</keyword>
<evidence type="ECO:0000256" key="3">
    <source>
        <dbReference type="SAM" id="MobiDB-lite"/>
    </source>
</evidence>
<feature type="compositionally biased region" description="Polar residues" evidence="3">
    <location>
        <begin position="12"/>
        <end position="26"/>
    </location>
</feature>
<dbReference type="Pfam" id="PF00534">
    <property type="entry name" value="Glycos_transf_1"/>
    <property type="match status" value="1"/>
</dbReference>
<keyword evidence="1" id="KW-0328">Glycosyltransferase</keyword>
<evidence type="ECO:0008006" key="8">
    <source>
        <dbReference type="Google" id="ProtNLM"/>
    </source>
</evidence>
<dbReference type="AlphaFoldDB" id="A0A2M9HAL7"/>
<feature type="region of interest" description="Disordered" evidence="3">
    <location>
        <begin position="1"/>
        <end position="63"/>
    </location>
</feature>
<accession>A0A2M9HAL7</accession>
<dbReference type="PANTHER" id="PTHR45947">
    <property type="entry name" value="SULFOQUINOVOSYL TRANSFERASE SQD2"/>
    <property type="match status" value="1"/>
</dbReference>
<dbReference type="SUPFAM" id="SSF53756">
    <property type="entry name" value="UDP-Glycosyltransferase/glycogen phosphorylase"/>
    <property type="match status" value="1"/>
</dbReference>
<dbReference type="InterPro" id="IPR050194">
    <property type="entry name" value="Glycosyltransferase_grp1"/>
</dbReference>
<evidence type="ECO:0000259" key="5">
    <source>
        <dbReference type="Pfam" id="PF13439"/>
    </source>
</evidence>
<feature type="compositionally biased region" description="Basic and acidic residues" evidence="3">
    <location>
        <begin position="50"/>
        <end position="62"/>
    </location>
</feature>
<dbReference type="Proteomes" id="UP000229095">
    <property type="component" value="Unassembled WGS sequence"/>
</dbReference>
<proteinExistence type="predicted"/>
<gene>
    <name evidence="6" type="ORF">CS006_01450</name>
</gene>
<evidence type="ECO:0000259" key="4">
    <source>
        <dbReference type="Pfam" id="PF00534"/>
    </source>
</evidence>
<dbReference type="GO" id="GO:1901137">
    <property type="term" value="P:carbohydrate derivative biosynthetic process"/>
    <property type="evidence" value="ECO:0007669"/>
    <property type="project" value="UniProtKB-ARBA"/>
</dbReference>
<evidence type="ECO:0000313" key="6">
    <source>
        <dbReference type="EMBL" id="PJM73863.1"/>
    </source>
</evidence>
<evidence type="ECO:0000256" key="2">
    <source>
        <dbReference type="ARBA" id="ARBA00022679"/>
    </source>
</evidence>
<evidence type="ECO:0000256" key="1">
    <source>
        <dbReference type="ARBA" id="ARBA00022676"/>
    </source>
</evidence>
<dbReference type="PANTHER" id="PTHR45947:SF3">
    <property type="entry name" value="SULFOQUINOVOSYL TRANSFERASE SQD2"/>
    <property type="match status" value="1"/>
</dbReference>
<feature type="domain" description="Glycosyltransferase subfamily 4-like N-terminal" evidence="5">
    <location>
        <begin position="79"/>
        <end position="270"/>
    </location>
</feature>
<dbReference type="Pfam" id="PF13439">
    <property type="entry name" value="Glyco_transf_4"/>
    <property type="match status" value="1"/>
</dbReference>
<keyword evidence="2" id="KW-0808">Transferase</keyword>
<evidence type="ECO:0000313" key="7">
    <source>
        <dbReference type="Proteomes" id="UP000229095"/>
    </source>
</evidence>
<sequence length="475" mass="52009">MHVAEASRKASSRQPMRQQWLNNGETGPSVESVVHRLGGMGGMTDDMEHDDQRSATHAEHGRRPLRVLVVSESSLEQTNGVSNSVKHILRRFTDRGFDAQVIAPQPAPESGSFAGYRVDAVTSWPVQHFNVAIPMKSTVIDMIESGPRPDVIHVAAPISRLGHAALIAGDELGVATVAVYQTDVAQYARRFARQTIDGLAGSMAPKHTGWLRKVGKSAGDAAEQILADRIARLHNQATLTLAPTDQARQRLETFGVEPSLIRLWGRGVDSTLFNPRRAESEQVRQLHRKWSYDGAVPVVGYVGRLAPEKQVDRLTCLSGLGIRLVIVGDGPCADDLHRRLPTAIFTGMLHGDELADAYAALDVFVHTGNQETFGQTIQEAMASRLPVIAPASGGPLDLVDTGRTGLLYSPRNDKALRACVQRVISDDAFRRRIADNGFEAIQGRTWPNVVDRLIDYYRLAMQLRLARDGAEHTGR</sequence>
<feature type="domain" description="Glycosyl transferase family 1" evidence="4">
    <location>
        <begin position="287"/>
        <end position="438"/>
    </location>
</feature>
<dbReference type="EMBL" id="PEBI01000001">
    <property type="protein sequence ID" value="PJM73863.1"/>
    <property type="molecule type" value="Genomic_DNA"/>
</dbReference>
<protein>
    <recommendedName>
        <fullName evidence="8">Glycosyl transferase</fullName>
    </recommendedName>
</protein>
<dbReference type="CDD" id="cd03814">
    <property type="entry name" value="GT4-like"/>
    <property type="match status" value="1"/>
</dbReference>
<dbReference type="GO" id="GO:0016758">
    <property type="term" value="F:hexosyltransferase activity"/>
    <property type="evidence" value="ECO:0007669"/>
    <property type="project" value="TreeGrafter"/>
</dbReference>